<dbReference type="Pfam" id="PF07898">
    <property type="entry name" value="DUF1676"/>
    <property type="match status" value="1"/>
</dbReference>
<sequence length="241" mass="26511">MKEICLLLTLFSVVLSAPSYESEGLLTSTIKFVKDCGDKSMVLCFKERALHYIEQNSGDVEITDGITLVQTEQVATGRALSENELPLDEDQRESEIDTLIVDRIARFLGSHTLQFKVPKESIHDMQRSLEEARGKKKKAKKLLLPLLLLLKLKAAALLPLALGALALIAFKALIIGKLALLISGIIGLKKLLDGKNSHSSYEVVAHPQHSYTHDEHSYSAGGGGHYRSFDAQNMAYSAHSQ</sequence>
<gene>
    <name evidence="3" type="primary">CSON007697</name>
</gene>
<dbReference type="PANTHER" id="PTHR21879">
    <property type="entry name" value="FI03362P-RELATED-RELATED"/>
    <property type="match status" value="1"/>
</dbReference>
<keyword evidence="1" id="KW-1133">Transmembrane helix</keyword>
<dbReference type="PANTHER" id="PTHR21879:SF1">
    <property type="entry name" value="FI01546P"/>
    <property type="match status" value="1"/>
</dbReference>
<protein>
    <submittedName>
        <fullName evidence="3">CSON007697 protein</fullName>
    </submittedName>
</protein>
<dbReference type="GO" id="GO:0016020">
    <property type="term" value="C:membrane"/>
    <property type="evidence" value="ECO:0007669"/>
    <property type="project" value="TreeGrafter"/>
</dbReference>
<keyword evidence="1" id="KW-0472">Membrane</keyword>
<accession>A0A336MWX4</accession>
<dbReference type="InterPro" id="IPR012464">
    <property type="entry name" value="DUF1676"/>
</dbReference>
<evidence type="ECO:0000256" key="1">
    <source>
        <dbReference type="SAM" id="Phobius"/>
    </source>
</evidence>
<feature type="chain" id="PRO_5016342906" evidence="2">
    <location>
        <begin position="17"/>
        <end position="241"/>
    </location>
</feature>
<proteinExistence type="predicted"/>
<feature type="transmembrane region" description="Helical" evidence="1">
    <location>
        <begin position="142"/>
        <end position="170"/>
    </location>
</feature>
<dbReference type="AlphaFoldDB" id="A0A336MWX4"/>
<evidence type="ECO:0000313" key="3">
    <source>
        <dbReference type="EMBL" id="SSX34245.1"/>
    </source>
</evidence>
<reference evidence="3" key="1">
    <citation type="submission" date="2018-07" db="EMBL/GenBank/DDBJ databases">
        <authorList>
            <person name="Quirk P.G."/>
            <person name="Krulwich T.A."/>
        </authorList>
    </citation>
    <scope>NUCLEOTIDE SEQUENCE</scope>
</reference>
<dbReference type="EMBL" id="UFQT01002904">
    <property type="protein sequence ID" value="SSX34245.1"/>
    <property type="molecule type" value="Genomic_DNA"/>
</dbReference>
<name>A0A336MWX4_CULSO</name>
<organism evidence="3">
    <name type="scientific">Culicoides sonorensis</name>
    <name type="common">Biting midge</name>
    <dbReference type="NCBI Taxonomy" id="179676"/>
    <lineage>
        <taxon>Eukaryota</taxon>
        <taxon>Metazoa</taxon>
        <taxon>Ecdysozoa</taxon>
        <taxon>Arthropoda</taxon>
        <taxon>Hexapoda</taxon>
        <taxon>Insecta</taxon>
        <taxon>Pterygota</taxon>
        <taxon>Neoptera</taxon>
        <taxon>Endopterygota</taxon>
        <taxon>Diptera</taxon>
        <taxon>Nematocera</taxon>
        <taxon>Chironomoidea</taxon>
        <taxon>Ceratopogonidae</taxon>
        <taxon>Ceratopogoninae</taxon>
        <taxon>Culicoides</taxon>
        <taxon>Monoculicoides</taxon>
    </lineage>
</organism>
<feature type="signal peptide" evidence="2">
    <location>
        <begin position="1"/>
        <end position="16"/>
    </location>
</feature>
<keyword evidence="1" id="KW-0812">Transmembrane</keyword>
<dbReference type="VEuPathDB" id="VectorBase:CSON007697"/>
<evidence type="ECO:0000256" key="2">
    <source>
        <dbReference type="SAM" id="SignalP"/>
    </source>
</evidence>
<dbReference type="OMA" id="PVHDYGH"/>
<keyword evidence="2" id="KW-0732">Signal</keyword>